<dbReference type="AlphaFoldDB" id="A0A6G0XAJ6"/>
<keyword evidence="1" id="KW-0808">Transferase</keyword>
<evidence type="ECO:0000313" key="1">
    <source>
        <dbReference type="EMBL" id="KAF0737175.1"/>
    </source>
</evidence>
<accession>A0A6G0XAJ6</accession>
<protein>
    <submittedName>
        <fullName evidence="1">Reverse transcriptase domain-containing protein</fullName>
    </submittedName>
</protein>
<gene>
    <name evidence="1" type="ORF">FWK35_00018511</name>
</gene>
<dbReference type="GO" id="GO:0003964">
    <property type="term" value="F:RNA-directed DNA polymerase activity"/>
    <property type="evidence" value="ECO:0007669"/>
    <property type="project" value="UniProtKB-KW"/>
</dbReference>
<comment type="caution">
    <text evidence="1">The sequence shown here is derived from an EMBL/GenBank/DDBJ whole genome shotgun (WGS) entry which is preliminary data.</text>
</comment>
<dbReference type="Proteomes" id="UP000478052">
    <property type="component" value="Unassembled WGS sequence"/>
</dbReference>
<keyword evidence="2" id="KW-1185">Reference proteome</keyword>
<dbReference type="EMBL" id="VUJU01007988">
    <property type="protein sequence ID" value="KAF0737175.1"/>
    <property type="molecule type" value="Genomic_DNA"/>
</dbReference>
<organism evidence="1 2">
    <name type="scientific">Aphis craccivora</name>
    <name type="common">Cowpea aphid</name>
    <dbReference type="NCBI Taxonomy" id="307492"/>
    <lineage>
        <taxon>Eukaryota</taxon>
        <taxon>Metazoa</taxon>
        <taxon>Ecdysozoa</taxon>
        <taxon>Arthropoda</taxon>
        <taxon>Hexapoda</taxon>
        <taxon>Insecta</taxon>
        <taxon>Pterygota</taxon>
        <taxon>Neoptera</taxon>
        <taxon>Paraneoptera</taxon>
        <taxon>Hemiptera</taxon>
        <taxon>Sternorrhyncha</taxon>
        <taxon>Aphidomorpha</taxon>
        <taxon>Aphidoidea</taxon>
        <taxon>Aphididae</taxon>
        <taxon>Aphidini</taxon>
        <taxon>Aphis</taxon>
        <taxon>Aphis</taxon>
    </lineage>
</organism>
<sequence>MVDFHTTQILTGHGCFGEYLHKFKRLAYPKFVDFLFHRDDAEHAIFYCDRWWSLRRALEVDMGLQFEPDTMVDVMLQSKEKWNTIQKFLNKILSRREEEERKRQQEEAL</sequence>
<name>A0A6G0XAJ6_APHCR</name>
<proteinExistence type="predicted"/>
<evidence type="ECO:0000313" key="2">
    <source>
        <dbReference type="Proteomes" id="UP000478052"/>
    </source>
</evidence>
<reference evidence="1 2" key="1">
    <citation type="submission" date="2019-08" db="EMBL/GenBank/DDBJ databases">
        <title>Whole genome of Aphis craccivora.</title>
        <authorList>
            <person name="Voronova N.V."/>
            <person name="Shulinski R.S."/>
            <person name="Bandarenka Y.V."/>
            <person name="Zhorov D.G."/>
            <person name="Warner D."/>
        </authorList>
    </citation>
    <scope>NUCLEOTIDE SEQUENCE [LARGE SCALE GENOMIC DNA]</scope>
    <source>
        <strain evidence="1">180601</strain>
        <tissue evidence="1">Whole Body</tissue>
    </source>
</reference>
<keyword evidence="1" id="KW-0548">Nucleotidyltransferase</keyword>
<dbReference type="OrthoDB" id="6624721at2759"/>
<keyword evidence="1" id="KW-0695">RNA-directed DNA polymerase</keyword>